<dbReference type="PANTHER" id="PTHR13847">
    <property type="entry name" value="SARCOSINE DEHYDROGENASE-RELATED"/>
    <property type="match status" value="1"/>
</dbReference>
<dbReference type="EMBL" id="FOCM01000004">
    <property type="protein sequence ID" value="SEN51309.1"/>
    <property type="molecule type" value="Genomic_DNA"/>
</dbReference>
<organism evidence="3 4">
    <name type="scientific">Palleronia pelagia</name>
    <dbReference type="NCBI Taxonomy" id="387096"/>
    <lineage>
        <taxon>Bacteria</taxon>
        <taxon>Pseudomonadati</taxon>
        <taxon>Pseudomonadota</taxon>
        <taxon>Alphaproteobacteria</taxon>
        <taxon>Rhodobacterales</taxon>
        <taxon>Roseobacteraceae</taxon>
        <taxon>Palleronia</taxon>
    </lineage>
</organism>
<keyword evidence="4" id="KW-1185">Reference proteome</keyword>
<dbReference type="RefSeq" id="WP_091845526.1">
    <property type="nucleotide sequence ID" value="NZ_FOCM01000004.1"/>
</dbReference>
<protein>
    <submittedName>
        <fullName evidence="3">Glycine/D-amino acid oxidase</fullName>
    </submittedName>
</protein>
<dbReference type="Gene3D" id="3.30.9.10">
    <property type="entry name" value="D-Amino Acid Oxidase, subunit A, domain 2"/>
    <property type="match status" value="1"/>
</dbReference>
<reference evidence="4" key="1">
    <citation type="submission" date="2016-10" db="EMBL/GenBank/DDBJ databases">
        <authorList>
            <person name="Varghese N."/>
            <person name="Submissions S."/>
        </authorList>
    </citation>
    <scope>NUCLEOTIDE SEQUENCE [LARGE SCALE GENOMIC DNA]</scope>
    <source>
        <strain evidence="4">DSM 26893</strain>
    </source>
</reference>
<evidence type="ECO:0000256" key="1">
    <source>
        <dbReference type="ARBA" id="ARBA00023002"/>
    </source>
</evidence>
<dbReference type="PANTHER" id="PTHR13847:SF287">
    <property type="entry name" value="FAD-DEPENDENT OXIDOREDUCTASE DOMAIN-CONTAINING PROTEIN 1"/>
    <property type="match status" value="1"/>
</dbReference>
<dbReference type="InterPro" id="IPR006076">
    <property type="entry name" value="FAD-dep_OxRdtase"/>
</dbReference>
<gene>
    <name evidence="3" type="ORF">SAMN04488011_104319</name>
</gene>
<dbReference type="AlphaFoldDB" id="A0A1H8H5L0"/>
<feature type="domain" description="FAD dependent oxidoreductase" evidence="2">
    <location>
        <begin position="4"/>
        <end position="336"/>
    </location>
</feature>
<name>A0A1H8H5L0_9RHOB</name>
<proteinExistence type="predicted"/>
<dbReference type="GO" id="GO:0005737">
    <property type="term" value="C:cytoplasm"/>
    <property type="evidence" value="ECO:0007669"/>
    <property type="project" value="TreeGrafter"/>
</dbReference>
<accession>A0A1H8H5L0</accession>
<dbReference type="InterPro" id="IPR036188">
    <property type="entry name" value="FAD/NAD-bd_sf"/>
</dbReference>
<dbReference type="GO" id="GO:0016491">
    <property type="term" value="F:oxidoreductase activity"/>
    <property type="evidence" value="ECO:0007669"/>
    <property type="project" value="UniProtKB-KW"/>
</dbReference>
<dbReference type="Proteomes" id="UP000199372">
    <property type="component" value="Unassembled WGS sequence"/>
</dbReference>
<dbReference type="Gene3D" id="3.50.50.60">
    <property type="entry name" value="FAD/NAD(P)-binding domain"/>
    <property type="match status" value="1"/>
</dbReference>
<evidence type="ECO:0000313" key="4">
    <source>
        <dbReference type="Proteomes" id="UP000199372"/>
    </source>
</evidence>
<keyword evidence="1" id="KW-0560">Oxidoreductase</keyword>
<evidence type="ECO:0000259" key="2">
    <source>
        <dbReference type="Pfam" id="PF01266"/>
    </source>
</evidence>
<sequence>MSYDIIVIGGGIAGVSVAAELSGEASVLLLEAERSLAYHASGRSAAMFLPFYGNRVVRTLNEASADHHMNADGGVLRPRPFLSVAPEAKTDHLDRATAELGLTPMAPEDALKLLPILDADWLVAAATTDQAWELDTDLLIQNYRRRLLANGGQIETAARVDGMTRTDGSWHVSWQGGDARAPEMVNAAGAWADPVAAMAGLAPLGLQPHRRSMAQLAAPGERDVTDWPFVEEVDETWYARPDAGRWIVSPADEDPVDPGDAWADDMVLAEGLARYQEAVTVEVTKPLTTWAGLRTIAPDRTLVVGPDPRMAGVWWSAGQAGYGFQTAPAVSRLLAAQIQGRTPDLDSETVTALGVERLI</sequence>
<dbReference type="OrthoDB" id="7421214at2"/>
<dbReference type="Pfam" id="PF01266">
    <property type="entry name" value="DAO"/>
    <property type="match status" value="1"/>
</dbReference>
<evidence type="ECO:0000313" key="3">
    <source>
        <dbReference type="EMBL" id="SEN51309.1"/>
    </source>
</evidence>
<dbReference type="SUPFAM" id="SSF51905">
    <property type="entry name" value="FAD/NAD(P)-binding domain"/>
    <property type="match status" value="1"/>
</dbReference>